<organism evidence="1 2">
    <name type="scientific">Acaryochloris marina (strain MBIC 11017)</name>
    <dbReference type="NCBI Taxonomy" id="329726"/>
    <lineage>
        <taxon>Bacteria</taxon>
        <taxon>Bacillati</taxon>
        <taxon>Cyanobacteriota</taxon>
        <taxon>Cyanophyceae</taxon>
        <taxon>Acaryochloridales</taxon>
        <taxon>Acaryochloridaceae</taxon>
        <taxon>Acaryochloris</taxon>
    </lineage>
</organism>
<dbReference type="HOGENOM" id="CLU_3113323_0_0_3"/>
<dbReference type="EMBL" id="CP000838">
    <property type="protein sequence ID" value="ABW31613.1"/>
    <property type="molecule type" value="Genomic_DNA"/>
</dbReference>
<keyword evidence="1" id="KW-0614">Plasmid</keyword>
<dbReference type="Proteomes" id="UP000000268">
    <property type="component" value="Plasmid pREB1"/>
</dbReference>
<accession>A8ZKB3</accession>
<sequence>MPYSNVPNSQVMFSELLSLHQSLMSNSRYIDNSLRLFHEFRVSWSTTTSV</sequence>
<reference evidence="1 2" key="1">
    <citation type="journal article" date="2008" name="Proc. Natl. Acad. Sci. U.S.A.">
        <title>Niche adaptation and genome expansion in the chlorophyll d-producing cyanobacterium Acaryochloris marina.</title>
        <authorList>
            <person name="Swingley W.D."/>
            <person name="Chen M."/>
            <person name="Cheung P.C."/>
            <person name="Conrad A.L."/>
            <person name="Dejesa L.C."/>
            <person name="Hao J."/>
            <person name="Honchak B.M."/>
            <person name="Karbach L.E."/>
            <person name="Kurdoglu A."/>
            <person name="Lahiri S."/>
            <person name="Mastrian S.D."/>
            <person name="Miyashita H."/>
            <person name="Page L."/>
            <person name="Ramakrishna P."/>
            <person name="Satoh S."/>
            <person name="Sattley W.M."/>
            <person name="Shimada Y."/>
            <person name="Taylor H.L."/>
            <person name="Tomo T."/>
            <person name="Tsuchiya T."/>
            <person name="Wang Z.T."/>
            <person name="Raymond J."/>
            <person name="Mimuro M."/>
            <person name="Blankenship R.E."/>
            <person name="Touchman J.W."/>
        </authorList>
    </citation>
    <scope>NUCLEOTIDE SEQUENCE [LARGE SCALE GENOMIC DNA]</scope>
    <source>
        <strain evidence="2">MBIC 11017</strain>
        <plasmid evidence="2">Plasmid pREB1</plasmid>
    </source>
</reference>
<keyword evidence="2" id="KW-1185">Reference proteome</keyword>
<evidence type="ECO:0000313" key="2">
    <source>
        <dbReference type="Proteomes" id="UP000000268"/>
    </source>
</evidence>
<evidence type="ECO:0000313" key="1">
    <source>
        <dbReference type="EMBL" id="ABW31613.1"/>
    </source>
</evidence>
<proteinExistence type="predicted"/>
<protein>
    <submittedName>
        <fullName evidence="1">Uncharacterized protein</fullName>
    </submittedName>
</protein>
<gene>
    <name evidence="1" type="ordered locus">AM1_A0104</name>
</gene>
<dbReference type="KEGG" id="amr:AM1_A0104"/>
<name>A8ZKB3_ACAM1</name>
<geneLocation type="plasmid" evidence="1 2">
    <name>pREB1</name>
</geneLocation>
<dbReference type="AlphaFoldDB" id="A8ZKB3"/>